<sequence>MEAQDNREARRTAVQQGKDRPREPTLQEALTAILGAYQNSQDMLGQILDKLQEYMRLQEGQYLGIREDLKAINTTLVSIAGVLADIMYEGGSGTPRWP</sequence>
<evidence type="ECO:0000256" key="1">
    <source>
        <dbReference type="SAM" id="MobiDB-lite"/>
    </source>
</evidence>
<gene>
    <name evidence="2" type="ORF">NDU88_006318</name>
</gene>
<evidence type="ECO:0000313" key="2">
    <source>
        <dbReference type="EMBL" id="KAJ1210956.1"/>
    </source>
</evidence>
<accession>A0AAV7WE26</accession>
<protein>
    <submittedName>
        <fullName evidence="2">Uncharacterized protein</fullName>
    </submittedName>
</protein>
<reference evidence="2" key="1">
    <citation type="journal article" date="2022" name="bioRxiv">
        <title>Sequencing and chromosome-scale assembly of the giantPleurodeles waltlgenome.</title>
        <authorList>
            <person name="Brown T."/>
            <person name="Elewa A."/>
            <person name="Iarovenko S."/>
            <person name="Subramanian E."/>
            <person name="Araus A.J."/>
            <person name="Petzold A."/>
            <person name="Susuki M."/>
            <person name="Suzuki K.-i.T."/>
            <person name="Hayashi T."/>
            <person name="Toyoda A."/>
            <person name="Oliveira C."/>
            <person name="Osipova E."/>
            <person name="Leigh N.D."/>
            <person name="Simon A."/>
            <person name="Yun M.H."/>
        </authorList>
    </citation>
    <scope>NUCLEOTIDE SEQUENCE</scope>
    <source>
        <strain evidence="2">20211129_DDA</strain>
        <tissue evidence="2">Liver</tissue>
    </source>
</reference>
<name>A0AAV7WE26_PLEWA</name>
<dbReference type="Proteomes" id="UP001066276">
    <property type="component" value="Chromosome 1_2"/>
</dbReference>
<keyword evidence="3" id="KW-1185">Reference proteome</keyword>
<dbReference type="AlphaFoldDB" id="A0AAV7WE26"/>
<feature type="region of interest" description="Disordered" evidence="1">
    <location>
        <begin position="1"/>
        <end position="24"/>
    </location>
</feature>
<comment type="caution">
    <text evidence="2">The sequence shown here is derived from an EMBL/GenBank/DDBJ whole genome shotgun (WGS) entry which is preliminary data.</text>
</comment>
<evidence type="ECO:0000313" key="3">
    <source>
        <dbReference type="Proteomes" id="UP001066276"/>
    </source>
</evidence>
<dbReference type="EMBL" id="JANPWB010000002">
    <property type="protein sequence ID" value="KAJ1210956.1"/>
    <property type="molecule type" value="Genomic_DNA"/>
</dbReference>
<proteinExistence type="predicted"/>
<organism evidence="2 3">
    <name type="scientific">Pleurodeles waltl</name>
    <name type="common">Iberian ribbed newt</name>
    <dbReference type="NCBI Taxonomy" id="8319"/>
    <lineage>
        <taxon>Eukaryota</taxon>
        <taxon>Metazoa</taxon>
        <taxon>Chordata</taxon>
        <taxon>Craniata</taxon>
        <taxon>Vertebrata</taxon>
        <taxon>Euteleostomi</taxon>
        <taxon>Amphibia</taxon>
        <taxon>Batrachia</taxon>
        <taxon>Caudata</taxon>
        <taxon>Salamandroidea</taxon>
        <taxon>Salamandridae</taxon>
        <taxon>Pleurodelinae</taxon>
        <taxon>Pleurodeles</taxon>
    </lineage>
</organism>